<name>A0AAD5UQ23_9APHY</name>
<comment type="caution">
    <text evidence="1">The sequence shown here is derived from an EMBL/GenBank/DDBJ whole genome shotgun (WGS) entry which is preliminary data.</text>
</comment>
<keyword evidence="2" id="KW-1185">Reference proteome</keyword>
<reference evidence="1" key="1">
    <citation type="submission" date="2022-07" db="EMBL/GenBank/DDBJ databases">
        <title>Genome Sequence of Physisporinus lineatus.</title>
        <authorList>
            <person name="Buettner E."/>
        </authorList>
    </citation>
    <scope>NUCLEOTIDE SEQUENCE</scope>
    <source>
        <strain evidence="1">VT162</strain>
    </source>
</reference>
<dbReference type="EMBL" id="JANAWD010001017">
    <property type="protein sequence ID" value="KAJ3474614.1"/>
    <property type="molecule type" value="Genomic_DNA"/>
</dbReference>
<accession>A0AAD5UQ23</accession>
<gene>
    <name evidence="1" type="ORF">NLI96_g12358</name>
</gene>
<evidence type="ECO:0000313" key="1">
    <source>
        <dbReference type="EMBL" id="KAJ3474614.1"/>
    </source>
</evidence>
<dbReference type="AlphaFoldDB" id="A0AAD5UQ23"/>
<protein>
    <submittedName>
        <fullName evidence="1">Uncharacterized protein</fullName>
    </submittedName>
</protein>
<sequence>MCLTHLPVDGLRPVVTWHPSPGRPPPHSPFVSRNQTFGAFVKSQPGWPLPGALHTDTLWAHREQIKISFMIGSGTRQQPRKVKVFLKISSTQTFICCGSMTALALFASLVDDDTPSQSQLGAACRQVPQDE</sequence>
<proteinExistence type="predicted"/>
<organism evidence="1 2">
    <name type="scientific">Meripilus lineatus</name>
    <dbReference type="NCBI Taxonomy" id="2056292"/>
    <lineage>
        <taxon>Eukaryota</taxon>
        <taxon>Fungi</taxon>
        <taxon>Dikarya</taxon>
        <taxon>Basidiomycota</taxon>
        <taxon>Agaricomycotina</taxon>
        <taxon>Agaricomycetes</taxon>
        <taxon>Polyporales</taxon>
        <taxon>Meripilaceae</taxon>
        <taxon>Meripilus</taxon>
    </lineage>
</organism>
<evidence type="ECO:0000313" key="2">
    <source>
        <dbReference type="Proteomes" id="UP001212997"/>
    </source>
</evidence>
<dbReference type="Proteomes" id="UP001212997">
    <property type="component" value="Unassembled WGS sequence"/>
</dbReference>